<evidence type="ECO:0000313" key="2">
    <source>
        <dbReference type="EMBL" id="GLV55707.1"/>
    </source>
</evidence>
<proteinExistence type="predicted"/>
<feature type="region of interest" description="Disordered" evidence="1">
    <location>
        <begin position="56"/>
        <end position="83"/>
    </location>
</feature>
<reference evidence="2 3" key="1">
    <citation type="submission" date="2023-02" db="EMBL/GenBank/DDBJ databases">
        <title>Dictyobacter halimunensis sp. nov., a new member of the class Ktedonobacteria from forest soil in a geothermal area.</title>
        <authorList>
            <person name="Rachmania M.K."/>
            <person name="Ningsih F."/>
            <person name="Sakai Y."/>
            <person name="Yabe S."/>
            <person name="Yokota A."/>
            <person name="Sjamsuridzal W."/>
        </authorList>
    </citation>
    <scope>NUCLEOTIDE SEQUENCE [LARGE SCALE GENOMIC DNA]</scope>
    <source>
        <strain evidence="2 3">S3.2.2.5</strain>
    </source>
</reference>
<dbReference type="Proteomes" id="UP001344906">
    <property type="component" value="Unassembled WGS sequence"/>
</dbReference>
<protein>
    <submittedName>
        <fullName evidence="2">Uncharacterized protein</fullName>
    </submittedName>
</protein>
<evidence type="ECO:0000313" key="3">
    <source>
        <dbReference type="Proteomes" id="UP001344906"/>
    </source>
</evidence>
<keyword evidence="3" id="KW-1185">Reference proteome</keyword>
<evidence type="ECO:0000256" key="1">
    <source>
        <dbReference type="SAM" id="MobiDB-lite"/>
    </source>
</evidence>
<organism evidence="2 3">
    <name type="scientific">Dictyobacter halimunensis</name>
    <dbReference type="NCBI Taxonomy" id="3026934"/>
    <lineage>
        <taxon>Bacteria</taxon>
        <taxon>Bacillati</taxon>
        <taxon>Chloroflexota</taxon>
        <taxon>Ktedonobacteria</taxon>
        <taxon>Ktedonobacterales</taxon>
        <taxon>Dictyobacteraceae</taxon>
        <taxon>Dictyobacter</taxon>
    </lineage>
</organism>
<name>A0ABQ6FPR3_9CHLR</name>
<dbReference type="EMBL" id="BSRI01000001">
    <property type="protein sequence ID" value="GLV55707.1"/>
    <property type="molecule type" value="Genomic_DNA"/>
</dbReference>
<gene>
    <name evidence="2" type="ORF">KDH_25510</name>
</gene>
<sequence length="83" mass="9069">MITIPKADAKKHRPKARCRAIDEYATIKMRNSGPAKGCCGNIYTIYTPPTRPPDYQPAFISSTGLAPNLNHSDPKLAGKRSAQ</sequence>
<accession>A0ABQ6FPR3</accession>
<comment type="caution">
    <text evidence="2">The sequence shown here is derived from an EMBL/GenBank/DDBJ whole genome shotgun (WGS) entry which is preliminary data.</text>
</comment>
<feature type="compositionally biased region" description="Polar residues" evidence="1">
    <location>
        <begin position="59"/>
        <end position="71"/>
    </location>
</feature>